<feature type="transmembrane region" description="Helical" evidence="1">
    <location>
        <begin position="26"/>
        <end position="43"/>
    </location>
</feature>
<dbReference type="RefSeq" id="WP_209342554.1">
    <property type="nucleotide sequence ID" value="NZ_JAGIQL010000102.1"/>
</dbReference>
<feature type="transmembrane region" description="Helical" evidence="1">
    <location>
        <begin position="117"/>
        <end position="144"/>
    </location>
</feature>
<organism evidence="2 3">
    <name type="scientific">Streptomyces montanisoli</name>
    <dbReference type="NCBI Taxonomy" id="2798581"/>
    <lineage>
        <taxon>Bacteria</taxon>
        <taxon>Bacillati</taxon>
        <taxon>Actinomycetota</taxon>
        <taxon>Actinomycetes</taxon>
        <taxon>Kitasatosporales</taxon>
        <taxon>Streptomycetaceae</taxon>
        <taxon>Streptomyces</taxon>
    </lineage>
</organism>
<proteinExistence type="predicted"/>
<reference evidence="2" key="1">
    <citation type="submission" date="2021-03" db="EMBL/GenBank/DDBJ databases">
        <title>Whole genome sequence of Streptomyces bomunensis MMS17-BM035.</title>
        <authorList>
            <person name="Lee J.H."/>
        </authorList>
    </citation>
    <scope>NUCLEOTIDE SEQUENCE</scope>
    <source>
        <strain evidence="2">MMS17-BM035</strain>
    </source>
</reference>
<evidence type="ECO:0000313" key="2">
    <source>
        <dbReference type="EMBL" id="MBP0460176.1"/>
    </source>
</evidence>
<keyword evidence="3" id="KW-1185">Reference proteome</keyword>
<comment type="caution">
    <text evidence="2">The sequence shown here is derived from an EMBL/GenBank/DDBJ whole genome shotgun (WGS) entry which is preliminary data.</text>
</comment>
<evidence type="ECO:0000313" key="3">
    <source>
        <dbReference type="Proteomes" id="UP000670475"/>
    </source>
</evidence>
<keyword evidence="1" id="KW-0812">Transmembrane</keyword>
<dbReference type="Proteomes" id="UP000670475">
    <property type="component" value="Unassembled WGS sequence"/>
</dbReference>
<feature type="transmembrane region" description="Helical" evidence="1">
    <location>
        <begin position="64"/>
        <end position="82"/>
    </location>
</feature>
<feature type="transmembrane region" description="Helical" evidence="1">
    <location>
        <begin position="150"/>
        <end position="172"/>
    </location>
</feature>
<evidence type="ECO:0000256" key="1">
    <source>
        <dbReference type="SAM" id="Phobius"/>
    </source>
</evidence>
<dbReference type="AlphaFoldDB" id="A0A940RXC3"/>
<accession>A0A940RXC3</accession>
<keyword evidence="1" id="KW-0472">Membrane</keyword>
<sequence length="248" mass="27104">MERGQHEGAGGTGEGGEGCLVAAVRLPLRVVVFVVVLPVRMVWDALGWSVRAVDRAVLRPLGRGLAWAVRVLVGLPLLWAAIALWRWVVVPVVRYGVVVPSVWLYRRVLTPFGRGAAYVWGRLYVWVCVPLANALAWLGMAVFWWPWAALWRWVVVPVVRYGVVAPLVWLYRRVLTPLGRAAAWLARAVGAGLALLATALLVVPVGWLWRTVLVPLGRELGTALALCWRAAGFVSRAVGRAVASASTN</sequence>
<dbReference type="EMBL" id="JAGIQL010000102">
    <property type="protein sequence ID" value="MBP0460176.1"/>
    <property type="molecule type" value="Genomic_DNA"/>
</dbReference>
<name>A0A940RXC3_9ACTN</name>
<keyword evidence="1" id="KW-1133">Transmembrane helix</keyword>
<gene>
    <name evidence="2" type="ORF">JFN87_22165</name>
</gene>
<feature type="transmembrane region" description="Helical" evidence="1">
    <location>
        <begin position="184"/>
        <end position="209"/>
    </location>
</feature>
<protein>
    <submittedName>
        <fullName evidence="2">Uncharacterized protein</fullName>
    </submittedName>
</protein>